<reference evidence="1" key="2">
    <citation type="submission" date="2023-06" db="EMBL/GenBank/DDBJ databases">
        <authorList>
            <consortium name="Lawrence Berkeley National Laboratory"/>
            <person name="Haridas S."/>
            <person name="Hensen N."/>
            <person name="Bonometti L."/>
            <person name="Westerberg I."/>
            <person name="Brannstrom I.O."/>
            <person name="Guillou S."/>
            <person name="Cros-Aarteil S."/>
            <person name="Calhoun S."/>
            <person name="Kuo A."/>
            <person name="Mondo S."/>
            <person name="Pangilinan J."/>
            <person name="Riley R."/>
            <person name="Labutti K."/>
            <person name="Andreopoulos B."/>
            <person name="Lipzen A."/>
            <person name="Chen C."/>
            <person name="Yanf M."/>
            <person name="Daum C."/>
            <person name="Ng V."/>
            <person name="Clum A."/>
            <person name="Steindorff A."/>
            <person name="Ohm R."/>
            <person name="Martin F."/>
            <person name="Silar P."/>
            <person name="Natvig D."/>
            <person name="Lalanne C."/>
            <person name="Gautier V."/>
            <person name="Ament-Velasquez S.L."/>
            <person name="Kruys A."/>
            <person name="Hutchinson M.I."/>
            <person name="Powell A.J."/>
            <person name="Barry K."/>
            <person name="Miller A.N."/>
            <person name="Grigoriev I.V."/>
            <person name="Debuchy R."/>
            <person name="Gladieux P."/>
            <person name="Thoren M.H."/>
            <person name="Johannesson H."/>
        </authorList>
    </citation>
    <scope>NUCLEOTIDE SEQUENCE</scope>
    <source>
        <strain evidence="1">CBS 118394</strain>
    </source>
</reference>
<gene>
    <name evidence="1" type="ORF">B0H66DRAFT_547908</name>
</gene>
<comment type="caution">
    <text evidence="1">The sequence shown here is derived from an EMBL/GenBank/DDBJ whole genome shotgun (WGS) entry which is preliminary data.</text>
</comment>
<keyword evidence="2" id="KW-1185">Reference proteome</keyword>
<sequence>MRAGPPVFRRLTRCSCFAPSTPSSGIQRLFQNSPSQLPFPRVYPPCHYSFTQNFHAATASTSRLLPQRDRSQSFLSKAEWLIEAPADVPEVRGLSQSSDKPVIGSQGYGIWHWLSEDEEKLCYEADVGTNSGHSRLVDFPNNENDISLWLCILDFRARKDGVAGVAAVMEGIMRRETLRKTDGEVAERFWTKILSVAVEHETLLHDVWTYAEWLYHSFGVRWPNIWSITMSSFIKNQQPMHAQRWHVLLYPDFGPDGAEFVGFLKQFITAPDDCTQYILRTLYILTPHRGLYDEIIPYLFSRGHRLLAHKWRRLFVKRADFPTTSAARQFIRFQAGYYPEVRLARREIQAALLDKSMPDESLDTADKTQNAALRDTSTTGKTRPALVDRFDVPYLVGKELGETFGIKEKPYNDELGARLFASSWLSIDTTIEMVHIMGFKSIGHLSLQSIALREPDCDQLKRRTEQLRALGISISDSSYAQALQHFAAVGDHASLDSLLRSDWHPDIFDDSRAQRYILDYAVAAGDWRQFEVLMAVRLALSRNLAASLTEQLLRMAVEHDRRMTVLRILDSLGTRVAQISELTSHSISMHIICNVSPHVWGRPPDKRTTYFYSELCKRLLPMQFPLAAKAVSKVLQRLGRDGFLKDYERLAVGYVQRYVDIQQSGQPMFYVHISDLPYIVKDDGWRSEVGSTSNFRAIPADLLISNPKHPVSLVFTCKMQNGLIRWCFRRASHPLIRVSRAHVFDLMEAKDFHFARGLRILAMLRDKGADVNRGAMIRGLLLRISELFWSGRLLALYGSEMRSRGIVTRTGRAEFTLSEVLRTCEEAWYTGPKRSDVSEPEPVSVALGYDGPRARVVGRAAGWLGDKPRGPQYKRLVFMGMQYVHEHVRIWGRRWAKGKGRQHIFARRIKTDKLPMGKKRRPYLFRRRRAGYRWVLGYIPRSK</sequence>
<evidence type="ECO:0008006" key="3">
    <source>
        <dbReference type="Google" id="ProtNLM"/>
    </source>
</evidence>
<dbReference type="AlphaFoldDB" id="A0AAE0IHR2"/>
<accession>A0AAE0IHR2</accession>
<dbReference type="EMBL" id="JAUEDM010000002">
    <property type="protein sequence ID" value="KAK3325297.1"/>
    <property type="molecule type" value="Genomic_DNA"/>
</dbReference>
<protein>
    <recommendedName>
        <fullName evidence="3">Pentatricopeptide repeat domain-containing protein</fullName>
    </recommendedName>
</protein>
<proteinExistence type="predicted"/>
<evidence type="ECO:0000313" key="1">
    <source>
        <dbReference type="EMBL" id="KAK3325297.1"/>
    </source>
</evidence>
<organism evidence="1 2">
    <name type="scientific">Apodospora peruviana</name>
    <dbReference type="NCBI Taxonomy" id="516989"/>
    <lineage>
        <taxon>Eukaryota</taxon>
        <taxon>Fungi</taxon>
        <taxon>Dikarya</taxon>
        <taxon>Ascomycota</taxon>
        <taxon>Pezizomycotina</taxon>
        <taxon>Sordariomycetes</taxon>
        <taxon>Sordariomycetidae</taxon>
        <taxon>Sordariales</taxon>
        <taxon>Lasiosphaeriaceae</taxon>
        <taxon>Apodospora</taxon>
    </lineage>
</organism>
<evidence type="ECO:0000313" key="2">
    <source>
        <dbReference type="Proteomes" id="UP001283341"/>
    </source>
</evidence>
<dbReference type="Proteomes" id="UP001283341">
    <property type="component" value="Unassembled WGS sequence"/>
</dbReference>
<reference evidence="1" key="1">
    <citation type="journal article" date="2023" name="Mol. Phylogenet. Evol.">
        <title>Genome-scale phylogeny and comparative genomics of the fungal order Sordariales.</title>
        <authorList>
            <person name="Hensen N."/>
            <person name="Bonometti L."/>
            <person name="Westerberg I."/>
            <person name="Brannstrom I.O."/>
            <person name="Guillou S."/>
            <person name="Cros-Aarteil S."/>
            <person name="Calhoun S."/>
            <person name="Haridas S."/>
            <person name="Kuo A."/>
            <person name="Mondo S."/>
            <person name="Pangilinan J."/>
            <person name="Riley R."/>
            <person name="LaButti K."/>
            <person name="Andreopoulos B."/>
            <person name="Lipzen A."/>
            <person name="Chen C."/>
            <person name="Yan M."/>
            <person name="Daum C."/>
            <person name="Ng V."/>
            <person name="Clum A."/>
            <person name="Steindorff A."/>
            <person name="Ohm R.A."/>
            <person name="Martin F."/>
            <person name="Silar P."/>
            <person name="Natvig D.O."/>
            <person name="Lalanne C."/>
            <person name="Gautier V."/>
            <person name="Ament-Velasquez S.L."/>
            <person name="Kruys A."/>
            <person name="Hutchinson M.I."/>
            <person name="Powell A.J."/>
            <person name="Barry K."/>
            <person name="Miller A.N."/>
            <person name="Grigoriev I.V."/>
            <person name="Debuchy R."/>
            <person name="Gladieux P."/>
            <person name="Hiltunen Thoren M."/>
            <person name="Johannesson H."/>
        </authorList>
    </citation>
    <scope>NUCLEOTIDE SEQUENCE</scope>
    <source>
        <strain evidence="1">CBS 118394</strain>
    </source>
</reference>
<name>A0AAE0IHR2_9PEZI</name>